<name>A0A250V3F3_STROL</name>
<feature type="region of interest" description="Disordered" evidence="1">
    <location>
        <begin position="1"/>
        <end position="34"/>
    </location>
</feature>
<feature type="compositionally biased region" description="Polar residues" evidence="1">
    <location>
        <begin position="1"/>
        <end position="10"/>
    </location>
</feature>
<evidence type="ECO:0000313" key="2">
    <source>
        <dbReference type="EMBL" id="GAX48639.1"/>
    </source>
</evidence>
<organism evidence="2 3">
    <name type="scientific">Streptomyces olivochromogenes</name>
    <dbReference type="NCBI Taxonomy" id="1963"/>
    <lineage>
        <taxon>Bacteria</taxon>
        <taxon>Bacillati</taxon>
        <taxon>Actinomycetota</taxon>
        <taxon>Actinomycetes</taxon>
        <taxon>Kitasatosporales</taxon>
        <taxon>Streptomycetaceae</taxon>
        <taxon>Streptomyces</taxon>
    </lineage>
</organism>
<accession>A0A250V3F3</accession>
<dbReference type="EMBL" id="BDQI01000001">
    <property type="protein sequence ID" value="GAX48639.1"/>
    <property type="molecule type" value="Genomic_DNA"/>
</dbReference>
<evidence type="ECO:0000313" key="3">
    <source>
        <dbReference type="Proteomes" id="UP000217446"/>
    </source>
</evidence>
<dbReference type="Proteomes" id="UP000217446">
    <property type="component" value="Unassembled WGS sequence"/>
</dbReference>
<protein>
    <submittedName>
        <fullName evidence="2">Uncharacterized protein</fullName>
    </submittedName>
</protein>
<evidence type="ECO:0000256" key="1">
    <source>
        <dbReference type="SAM" id="MobiDB-lite"/>
    </source>
</evidence>
<sequence>MRFWNENANPPITVRDRAGAGAALPQHGAVAVKP</sequence>
<gene>
    <name evidence="2" type="ORF">SO3561_00119</name>
</gene>
<keyword evidence="3" id="KW-1185">Reference proteome</keyword>
<reference evidence="3" key="1">
    <citation type="submission" date="2017-05" db="EMBL/GenBank/DDBJ databases">
        <title>Streptomyces olivochromogenes NBRC 3561 whole genome shotgun sequence.</title>
        <authorList>
            <person name="Dohra H."/>
            <person name="Kodani S."/>
        </authorList>
    </citation>
    <scope>NUCLEOTIDE SEQUENCE [LARGE SCALE GENOMIC DNA]</scope>
    <source>
        <strain evidence="3">NBRC 3561</strain>
    </source>
</reference>
<proteinExistence type="predicted"/>
<dbReference type="AlphaFoldDB" id="A0A250V3F3"/>
<comment type="caution">
    <text evidence="2">The sequence shown here is derived from an EMBL/GenBank/DDBJ whole genome shotgun (WGS) entry which is preliminary data.</text>
</comment>